<name>A0ACA9SXI9_9GLOM</name>
<sequence>TLATLQAESAEELARLNNTVPQAKSLIIKSHSYIYEQKNSHFK</sequence>
<evidence type="ECO:0000313" key="2">
    <source>
        <dbReference type="Proteomes" id="UP000789920"/>
    </source>
</evidence>
<proteinExistence type="predicted"/>
<gene>
    <name evidence="1" type="ORF">RPERSI_LOCUS36676</name>
</gene>
<evidence type="ECO:0000313" key="1">
    <source>
        <dbReference type="EMBL" id="CAG8851664.1"/>
    </source>
</evidence>
<reference evidence="1" key="1">
    <citation type="submission" date="2021-06" db="EMBL/GenBank/DDBJ databases">
        <authorList>
            <person name="Kallberg Y."/>
            <person name="Tangrot J."/>
            <person name="Rosling A."/>
        </authorList>
    </citation>
    <scope>NUCLEOTIDE SEQUENCE</scope>
    <source>
        <strain evidence="1">MA461A</strain>
    </source>
</reference>
<feature type="non-terminal residue" evidence="1">
    <location>
        <position position="1"/>
    </location>
</feature>
<dbReference type="EMBL" id="CAJVQC010177449">
    <property type="protein sequence ID" value="CAG8851664.1"/>
    <property type="molecule type" value="Genomic_DNA"/>
</dbReference>
<comment type="caution">
    <text evidence="1">The sequence shown here is derived from an EMBL/GenBank/DDBJ whole genome shotgun (WGS) entry which is preliminary data.</text>
</comment>
<protein>
    <submittedName>
        <fullName evidence="1">5721_t:CDS:1</fullName>
    </submittedName>
</protein>
<feature type="non-terminal residue" evidence="1">
    <location>
        <position position="43"/>
    </location>
</feature>
<organism evidence="1 2">
    <name type="scientific">Racocetra persica</name>
    <dbReference type="NCBI Taxonomy" id="160502"/>
    <lineage>
        <taxon>Eukaryota</taxon>
        <taxon>Fungi</taxon>
        <taxon>Fungi incertae sedis</taxon>
        <taxon>Mucoromycota</taxon>
        <taxon>Glomeromycotina</taxon>
        <taxon>Glomeromycetes</taxon>
        <taxon>Diversisporales</taxon>
        <taxon>Gigasporaceae</taxon>
        <taxon>Racocetra</taxon>
    </lineage>
</organism>
<accession>A0ACA9SXI9</accession>
<keyword evidence="2" id="KW-1185">Reference proteome</keyword>
<dbReference type="Proteomes" id="UP000789920">
    <property type="component" value="Unassembled WGS sequence"/>
</dbReference>